<evidence type="ECO:0000313" key="2">
    <source>
        <dbReference type="Proteomes" id="UP000554482"/>
    </source>
</evidence>
<dbReference type="Proteomes" id="UP000554482">
    <property type="component" value="Unassembled WGS sequence"/>
</dbReference>
<keyword evidence="2" id="KW-1185">Reference proteome</keyword>
<dbReference type="EMBL" id="JABWDY010017708">
    <property type="protein sequence ID" value="KAF5195173.1"/>
    <property type="molecule type" value="Genomic_DNA"/>
</dbReference>
<organism evidence="1 2">
    <name type="scientific">Thalictrum thalictroides</name>
    <name type="common">Rue-anemone</name>
    <name type="synonym">Anemone thalictroides</name>
    <dbReference type="NCBI Taxonomy" id="46969"/>
    <lineage>
        <taxon>Eukaryota</taxon>
        <taxon>Viridiplantae</taxon>
        <taxon>Streptophyta</taxon>
        <taxon>Embryophyta</taxon>
        <taxon>Tracheophyta</taxon>
        <taxon>Spermatophyta</taxon>
        <taxon>Magnoliopsida</taxon>
        <taxon>Ranunculales</taxon>
        <taxon>Ranunculaceae</taxon>
        <taxon>Thalictroideae</taxon>
        <taxon>Thalictrum</taxon>
    </lineage>
</organism>
<sequence length="49" mass="5459">RATESSGVAAFAFYPTGPPGPFLTMLPLYNFDTYMGNSEGSSRHKRRKF</sequence>
<feature type="non-terminal residue" evidence="1">
    <location>
        <position position="1"/>
    </location>
</feature>
<reference evidence="1 2" key="1">
    <citation type="submission" date="2020-06" db="EMBL/GenBank/DDBJ databases">
        <title>Transcriptomic and genomic resources for Thalictrum thalictroides and T. hernandezii: Facilitating candidate gene discovery in an emerging model plant lineage.</title>
        <authorList>
            <person name="Arias T."/>
            <person name="Riano-Pachon D.M."/>
            <person name="Di Stilio V.S."/>
        </authorList>
    </citation>
    <scope>NUCLEOTIDE SEQUENCE [LARGE SCALE GENOMIC DNA]</scope>
    <source>
        <strain evidence="2">cv. WT478/WT964</strain>
        <tissue evidence="1">Leaves</tissue>
    </source>
</reference>
<evidence type="ECO:0000313" key="1">
    <source>
        <dbReference type="EMBL" id="KAF5195173.1"/>
    </source>
</evidence>
<accession>A0A7J6WDX0</accession>
<dbReference type="AlphaFoldDB" id="A0A7J6WDX0"/>
<protein>
    <submittedName>
        <fullName evidence="1">Uncharacterized protein</fullName>
    </submittedName>
</protein>
<proteinExistence type="predicted"/>
<name>A0A7J6WDX0_THATH</name>
<comment type="caution">
    <text evidence="1">The sequence shown here is derived from an EMBL/GenBank/DDBJ whole genome shotgun (WGS) entry which is preliminary data.</text>
</comment>
<gene>
    <name evidence="1" type="ORF">FRX31_015240</name>
</gene>